<dbReference type="AlphaFoldDB" id="A0A1L9MU34"/>
<dbReference type="EMBL" id="KV878207">
    <property type="protein sequence ID" value="OJI80566.1"/>
    <property type="molecule type" value="Genomic_DNA"/>
</dbReference>
<proteinExistence type="predicted"/>
<dbReference type="VEuPathDB" id="FungiDB:ASPTUDRAFT_863007"/>
<gene>
    <name evidence="1" type="ORF">ASPTUDRAFT_863007</name>
</gene>
<sequence>MDRLLEDYNHTLLICLKQNQFAGISATAAAILSCTFRNLASNEKREGNLSPCLATSVEGKKRTHNLKPHQHARIAPKLTPGSGC</sequence>
<organism evidence="1 2">
    <name type="scientific">Aspergillus tubingensis (strain CBS 134.48)</name>
    <dbReference type="NCBI Taxonomy" id="767770"/>
    <lineage>
        <taxon>Eukaryota</taxon>
        <taxon>Fungi</taxon>
        <taxon>Dikarya</taxon>
        <taxon>Ascomycota</taxon>
        <taxon>Pezizomycotina</taxon>
        <taxon>Eurotiomycetes</taxon>
        <taxon>Eurotiomycetidae</taxon>
        <taxon>Eurotiales</taxon>
        <taxon>Aspergillaceae</taxon>
        <taxon>Aspergillus</taxon>
        <taxon>Aspergillus subgen. Circumdati</taxon>
    </lineage>
</organism>
<evidence type="ECO:0000313" key="2">
    <source>
        <dbReference type="Proteomes" id="UP000184304"/>
    </source>
</evidence>
<name>A0A1L9MU34_ASPTC</name>
<evidence type="ECO:0000313" key="1">
    <source>
        <dbReference type="EMBL" id="OJI80566.1"/>
    </source>
</evidence>
<reference evidence="2" key="1">
    <citation type="journal article" date="2017" name="Genome Biol.">
        <title>Comparative genomics reveals high biological diversity and specific adaptations in the industrially and medically important fungal genus Aspergillus.</title>
        <authorList>
            <person name="de Vries R.P."/>
            <person name="Riley R."/>
            <person name="Wiebenga A."/>
            <person name="Aguilar-Osorio G."/>
            <person name="Amillis S."/>
            <person name="Uchima C.A."/>
            <person name="Anderluh G."/>
            <person name="Asadollahi M."/>
            <person name="Askin M."/>
            <person name="Barry K."/>
            <person name="Battaglia E."/>
            <person name="Bayram O."/>
            <person name="Benocci T."/>
            <person name="Braus-Stromeyer S.A."/>
            <person name="Caldana C."/>
            <person name="Canovas D."/>
            <person name="Cerqueira G.C."/>
            <person name="Chen F."/>
            <person name="Chen W."/>
            <person name="Choi C."/>
            <person name="Clum A."/>
            <person name="Dos Santos R.A."/>
            <person name="Damasio A.R."/>
            <person name="Diallinas G."/>
            <person name="Emri T."/>
            <person name="Fekete E."/>
            <person name="Flipphi M."/>
            <person name="Freyberg S."/>
            <person name="Gallo A."/>
            <person name="Gournas C."/>
            <person name="Habgood R."/>
            <person name="Hainaut M."/>
            <person name="Harispe M.L."/>
            <person name="Henrissat B."/>
            <person name="Hilden K.S."/>
            <person name="Hope R."/>
            <person name="Hossain A."/>
            <person name="Karabika E."/>
            <person name="Karaffa L."/>
            <person name="Karanyi Z."/>
            <person name="Krasevec N."/>
            <person name="Kuo A."/>
            <person name="Kusch H."/>
            <person name="LaButti K."/>
            <person name="Lagendijk E.L."/>
            <person name="Lapidus A."/>
            <person name="Levasseur A."/>
            <person name="Lindquist E."/>
            <person name="Lipzen A."/>
            <person name="Logrieco A.F."/>
            <person name="MacCabe A."/>
            <person name="Maekelae M.R."/>
            <person name="Malavazi I."/>
            <person name="Melin P."/>
            <person name="Meyer V."/>
            <person name="Mielnichuk N."/>
            <person name="Miskei M."/>
            <person name="Molnar A.P."/>
            <person name="Mule G."/>
            <person name="Ngan C.Y."/>
            <person name="Orejas M."/>
            <person name="Orosz E."/>
            <person name="Ouedraogo J.P."/>
            <person name="Overkamp K.M."/>
            <person name="Park H.-S."/>
            <person name="Perrone G."/>
            <person name="Piumi F."/>
            <person name="Punt P.J."/>
            <person name="Ram A.F."/>
            <person name="Ramon A."/>
            <person name="Rauscher S."/>
            <person name="Record E."/>
            <person name="Riano-Pachon D.M."/>
            <person name="Robert V."/>
            <person name="Roehrig J."/>
            <person name="Ruller R."/>
            <person name="Salamov A."/>
            <person name="Salih N.S."/>
            <person name="Samson R.A."/>
            <person name="Sandor E."/>
            <person name="Sanguinetti M."/>
            <person name="Schuetze T."/>
            <person name="Sepcic K."/>
            <person name="Shelest E."/>
            <person name="Sherlock G."/>
            <person name="Sophianopoulou V."/>
            <person name="Squina F.M."/>
            <person name="Sun H."/>
            <person name="Susca A."/>
            <person name="Todd R.B."/>
            <person name="Tsang A."/>
            <person name="Unkles S.E."/>
            <person name="van de Wiele N."/>
            <person name="van Rossen-Uffink D."/>
            <person name="Oliveira J.V."/>
            <person name="Vesth T.C."/>
            <person name="Visser J."/>
            <person name="Yu J.-H."/>
            <person name="Zhou M."/>
            <person name="Andersen M.R."/>
            <person name="Archer D.B."/>
            <person name="Baker S.E."/>
            <person name="Benoit I."/>
            <person name="Brakhage A.A."/>
            <person name="Braus G.H."/>
            <person name="Fischer R."/>
            <person name="Frisvad J.C."/>
            <person name="Goldman G.H."/>
            <person name="Houbraken J."/>
            <person name="Oakley B."/>
            <person name="Pocsi I."/>
            <person name="Scazzocchio C."/>
            <person name="Seiboth B."/>
            <person name="vanKuyk P.A."/>
            <person name="Wortman J."/>
            <person name="Dyer P.S."/>
            <person name="Grigoriev I.V."/>
        </authorList>
    </citation>
    <scope>NUCLEOTIDE SEQUENCE [LARGE SCALE GENOMIC DNA]</scope>
    <source>
        <strain evidence="2">CBS 134.48</strain>
    </source>
</reference>
<dbReference type="Proteomes" id="UP000184304">
    <property type="component" value="Unassembled WGS sequence"/>
</dbReference>
<dbReference type="PROSITE" id="PS51257">
    <property type="entry name" value="PROKAR_LIPOPROTEIN"/>
    <property type="match status" value="1"/>
</dbReference>
<protein>
    <submittedName>
        <fullName evidence="1">Uncharacterized protein</fullName>
    </submittedName>
</protein>
<accession>A0A1L9MU34</accession>
<keyword evidence="2" id="KW-1185">Reference proteome</keyword>